<sequence>MINNMSKDFRAALNVVRNEIADVSTKVKLTVRAMANRATIGVAIPATSTVTKEAKMTLATMDLSEDAKLWWRSRYVEIQEGRFIIDT</sequence>
<reference evidence="3 4" key="1">
    <citation type="submission" date="2019-08" db="EMBL/GenBank/DDBJ databases">
        <title>Draft genome sequences of two oriental melons (Cucumis melo L. var makuwa).</title>
        <authorList>
            <person name="Kwon S.-Y."/>
        </authorList>
    </citation>
    <scope>NUCLEOTIDE SEQUENCE [LARGE SCALE GENOMIC DNA]</scope>
    <source>
        <strain evidence="4">cv. Chang Bougi</strain>
        <strain evidence="3">cv. SW 3</strain>
        <tissue evidence="2">Leaf</tissue>
    </source>
</reference>
<accession>A0A5D3CBL4</accession>
<dbReference type="EMBL" id="SSTE01001516">
    <property type="protein sequence ID" value="KAA0065490.1"/>
    <property type="molecule type" value="Genomic_DNA"/>
</dbReference>
<protein>
    <submittedName>
        <fullName evidence="2">Uncharacterized protein</fullName>
    </submittedName>
</protein>
<dbReference type="OrthoDB" id="195089at2759"/>
<proteinExistence type="predicted"/>
<dbReference type="AlphaFoldDB" id="A0A5D3CBL4"/>
<evidence type="ECO:0000313" key="4">
    <source>
        <dbReference type="Proteomes" id="UP000321947"/>
    </source>
</evidence>
<dbReference type="EMBL" id="SSTD01012420">
    <property type="protein sequence ID" value="TYK08730.1"/>
    <property type="molecule type" value="Genomic_DNA"/>
</dbReference>
<evidence type="ECO:0000313" key="1">
    <source>
        <dbReference type="EMBL" id="KAA0065490.1"/>
    </source>
</evidence>
<evidence type="ECO:0000313" key="2">
    <source>
        <dbReference type="EMBL" id="TYK08730.1"/>
    </source>
</evidence>
<dbReference type="Proteomes" id="UP000321947">
    <property type="component" value="Unassembled WGS sequence"/>
</dbReference>
<gene>
    <name evidence="2" type="ORF">E5676_scaffold76G00370</name>
    <name evidence="1" type="ORF">E6C27_scaffold17G001940</name>
</gene>
<evidence type="ECO:0000313" key="3">
    <source>
        <dbReference type="Proteomes" id="UP000321393"/>
    </source>
</evidence>
<name>A0A5D3CBL4_CUCMM</name>
<dbReference type="Proteomes" id="UP000321393">
    <property type="component" value="Unassembled WGS sequence"/>
</dbReference>
<organism evidence="2 4">
    <name type="scientific">Cucumis melo var. makuwa</name>
    <name type="common">Oriental melon</name>
    <dbReference type="NCBI Taxonomy" id="1194695"/>
    <lineage>
        <taxon>Eukaryota</taxon>
        <taxon>Viridiplantae</taxon>
        <taxon>Streptophyta</taxon>
        <taxon>Embryophyta</taxon>
        <taxon>Tracheophyta</taxon>
        <taxon>Spermatophyta</taxon>
        <taxon>Magnoliopsida</taxon>
        <taxon>eudicotyledons</taxon>
        <taxon>Gunneridae</taxon>
        <taxon>Pentapetalae</taxon>
        <taxon>rosids</taxon>
        <taxon>fabids</taxon>
        <taxon>Cucurbitales</taxon>
        <taxon>Cucurbitaceae</taxon>
        <taxon>Benincaseae</taxon>
        <taxon>Cucumis</taxon>
    </lineage>
</organism>
<comment type="caution">
    <text evidence="2">The sequence shown here is derived from an EMBL/GenBank/DDBJ whole genome shotgun (WGS) entry which is preliminary data.</text>
</comment>